<dbReference type="RefSeq" id="XP_004367012.1">
    <property type="nucleotide sequence ID" value="XM_004366955.1"/>
</dbReference>
<keyword evidence="4" id="KW-0646">Protease inhibitor</keyword>
<dbReference type="GO" id="GO:0030162">
    <property type="term" value="P:regulation of proteolysis"/>
    <property type="evidence" value="ECO:0007669"/>
    <property type="project" value="EnsemblProtists"/>
</dbReference>
<dbReference type="KEGG" id="dfa:DFA_07145"/>
<evidence type="ECO:0000313" key="9">
    <source>
        <dbReference type="Proteomes" id="UP000007797"/>
    </source>
</evidence>
<evidence type="ECO:0000256" key="1">
    <source>
        <dbReference type="ARBA" id="ARBA00004496"/>
    </source>
</evidence>
<dbReference type="InterPro" id="IPR000010">
    <property type="entry name" value="Cystatin_dom"/>
</dbReference>
<dbReference type="FunFam" id="3.10.450.10:FF:000001">
    <property type="entry name" value="Cystatin-A"/>
    <property type="match status" value="1"/>
</dbReference>
<reference evidence="9" key="1">
    <citation type="journal article" date="2011" name="Genome Res.">
        <title>Phylogeny-wide analysis of social amoeba genomes highlights ancient origins for complex intercellular communication.</title>
        <authorList>
            <person name="Heidel A.J."/>
            <person name="Lawal H.M."/>
            <person name="Felder M."/>
            <person name="Schilde C."/>
            <person name="Helps N.R."/>
            <person name="Tunggal B."/>
            <person name="Rivero F."/>
            <person name="John U."/>
            <person name="Schleicher M."/>
            <person name="Eichinger L."/>
            <person name="Platzer M."/>
            <person name="Noegel A.A."/>
            <person name="Schaap P."/>
            <person name="Gloeckner G."/>
        </authorList>
    </citation>
    <scope>NUCLEOTIDE SEQUENCE [LARGE SCALE GENOMIC DNA]</scope>
    <source>
        <strain evidence="9">SH3</strain>
    </source>
</reference>
<dbReference type="GO" id="GO:0004869">
    <property type="term" value="F:cysteine-type endopeptidase inhibitor activity"/>
    <property type="evidence" value="ECO:0007669"/>
    <property type="project" value="UniProtKB-KW"/>
</dbReference>
<evidence type="ECO:0000313" key="8">
    <source>
        <dbReference type="EMBL" id="EGG20029.1"/>
    </source>
</evidence>
<evidence type="ECO:0000259" key="7">
    <source>
        <dbReference type="SMART" id="SM00043"/>
    </source>
</evidence>
<dbReference type="InterPro" id="IPR018073">
    <property type="entry name" value="Prot_inh_cystat_CS"/>
</dbReference>
<keyword evidence="5" id="KW-0789">Thiol protease inhibitor</keyword>
<keyword evidence="3" id="KW-0963">Cytoplasm</keyword>
<keyword evidence="6" id="KW-0175">Coiled coil</keyword>
<dbReference type="InterPro" id="IPR001713">
    <property type="entry name" value="Prot_inh_stefin"/>
</dbReference>
<name>F4PVL5_CACFS</name>
<protein>
    <submittedName>
        <fullName evidence="8">Cystatin A2</fullName>
    </submittedName>
</protein>
<dbReference type="EMBL" id="GL883013">
    <property type="protein sequence ID" value="EGG20029.1"/>
    <property type="molecule type" value="Genomic_DNA"/>
</dbReference>
<accession>F4PVL5</accession>
<dbReference type="GO" id="GO:0140582">
    <property type="term" value="P:adenylate cyclase-activating G protein-coupled cAMP receptor signaling pathway"/>
    <property type="evidence" value="ECO:0007669"/>
    <property type="project" value="EnsemblProtists"/>
</dbReference>
<dbReference type="GeneID" id="14872316"/>
<feature type="domain" description="Cystatin" evidence="7">
    <location>
        <begin position="1"/>
        <end position="94"/>
    </location>
</feature>
<evidence type="ECO:0000256" key="3">
    <source>
        <dbReference type="ARBA" id="ARBA00022490"/>
    </source>
</evidence>
<dbReference type="Proteomes" id="UP000007797">
    <property type="component" value="Unassembled WGS sequence"/>
</dbReference>
<dbReference type="SUPFAM" id="SSF54403">
    <property type="entry name" value="Cystatin/monellin"/>
    <property type="match status" value="1"/>
</dbReference>
<dbReference type="Pfam" id="PF00031">
    <property type="entry name" value="Cystatin"/>
    <property type="match status" value="1"/>
</dbReference>
<evidence type="ECO:0000256" key="5">
    <source>
        <dbReference type="ARBA" id="ARBA00022704"/>
    </source>
</evidence>
<dbReference type="OrthoDB" id="30696at2759"/>
<keyword evidence="9" id="KW-1185">Reference proteome</keyword>
<evidence type="ECO:0000256" key="6">
    <source>
        <dbReference type="SAM" id="Coils"/>
    </source>
</evidence>
<evidence type="ECO:0000256" key="4">
    <source>
        <dbReference type="ARBA" id="ARBA00022690"/>
    </source>
</evidence>
<dbReference type="InterPro" id="IPR046350">
    <property type="entry name" value="Cystatin_sf"/>
</dbReference>
<dbReference type="GO" id="GO:0005829">
    <property type="term" value="C:cytosol"/>
    <property type="evidence" value="ECO:0007669"/>
    <property type="project" value="EnsemblProtists"/>
</dbReference>
<dbReference type="PROSITE" id="PS00287">
    <property type="entry name" value="CYSTATIN"/>
    <property type="match status" value="1"/>
</dbReference>
<dbReference type="PANTHER" id="PTHR11414:SF21">
    <property type="entry name" value="CYSTATIN 14A, TANDEM DUPLICATE 1-RELATED"/>
    <property type="match status" value="1"/>
</dbReference>
<organism evidence="8 9">
    <name type="scientific">Cavenderia fasciculata</name>
    <name type="common">Slime mold</name>
    <name type="synonym">Dictyostelium fasciculatum</name>
    <dbReference type="NCBI Taxonomy" id="261658"/>
    <lineage>
        <taxon>Eukaryota</taxon>
        <taxon>Amoebozoa</taxon>
        <taxon>Evosea</taxon>
        <taxon>Eumycetozoa</taxon>
        <taxon>Dictyostelia</taxon>
        <taxon>Acytosteliales</taxon>
        <taxon>Cavenderiaceae</taxon>
        <taxon>Cavenderia</taxon>
    </lineage>
</organism>
<dbReference type="OMA" id="DNRYMHL"/>
<dbReference type="STRING" id="1054147.F4PVL5"/>
<proteinExistence type="inferred from homology"/>
<dbReference type="SMART" id="SM00043">
    <property type="entry name" value="CY"/>
    <property type="match status" value="1"/>
</dbReference>
<comment type="similarity">
    <text evidence="2">Belongs to the cystatin family.</text>
</comment>
<dbReference type="CDD" id="cd00042">
    <property type="entry name" value="CY"/>
    <property type="match status" value="1"/>
</dbReference>
<dbReference type="AlphaFoldDB" id="F4PVL5"/>
<comment type="subcellular location">
    <subcellularLocation>
        <location evidence="1">Cytoplasm</location>
    </subcellularLocation>
</comment>
<feature type="coiled-coil region" evidence="6">
    <location>
        <begin position="3"/>
        <end position="30"/>
    </location>
</feature>
<dbReference type="GO" id="GO:0031982">
    <property type="term" value="C:vesicle"/>
    <property type="evidence" value="ECO:0007669"/>
    <property type="project" value="EnsemblProtists"/>
</dbReference>
<dbReference type="PANTHER" id="PTHR11414">
    <property type="entry name" value="CYSTATIN FAMILY MEMBER"/>
    <property type="match status" value="1"/>
</dbReference>
<gene>
    <name evidence="8" type="primary">cpiB</name>
    <name evidence="8" type="ORF">DFA_07145</name>
</gene>
<sequence>MALGGVSQEIKQADNEIREIVNKVKSEIAEKLGKTAEVEPISYKTQTVAGTNYFVKVKVADSFAHLRIYKDLSQAVSLHSVQDGKTSEDNIEYF</sequence>
<dbReference type="Gene3D" id="3.10.450.10">
    <property type="match status" value="1"/>
</dbReference>
<dbReference type="PRINTS" id="PR00295">
    <property type="entry name" value="STEFINA"/>
</dbReference>
<evidence type="ECO:0000256" key="2">
    <source>
        <dbReference type="ARBA" id="ARBA00009403"/>
    </source>
</evidence>